<feature type="region of interest" description="Disordered" evidence="1">
    <location>
        <begin position="210"/>
        <end position="234"/>
    </location>
</feature>
<dbReference type="AlphaFoldDB" id="A0A146FE06"/>
<name>A0A146FE06_ASPKA</name>
<protein>
    <submittedName>
        <fullName evidence="3">Similar to An02g14270</fullName>
    </submittedName>
</protein>
<proteinExistence type="predicted"/>
<feature type="region of interest" description="Disordered" evidence="1">
    <location>
        <begin position="285"/>
        <end position="311"/>
    </location>
</feature>
<dbReference type="EMBL" id="BCWF01000017">
    <property type="protein sequence ID" value="GAT24107.1"/>
    <property type="molecule type" value="Genomic_DNA"/>
</dbReference>
<feature type="compositionally biased region" description="Polar residues" evidence="1">
    <location>
        <begin position="94"/>
        <end position="105"/>
    </location>
</feature>
<dbReference type="VEuPathDB" id="FungiDB:ASPFODRAFT_127245"/>
<dbReference type="Gene3D" id="2.60.40.4370">
    <property type="match status" value="1"/>
</dbReference>
<evidence type="ECO:0000313" key="3">
    <source>
        <dbReference type="EMBL" id="GAT24107.1"/>
    </source>
</evidence>
<accession>A0A146FE06</accession>
<dbReference type="InterPro" id="IPR019481">
    <property type="entry name" value="TFIIIC_triple_barrel"/>
</dbReference>
<feature type="domain" description="Transcription factor TFIIIC triple barrel" evidence="2">
    <location>
        <begin position="37"/>
        <end position="195"/>
    </location>
</feature>
<reference evidence="4" key="2">
    <citation type="submission" date="2016-02" db="EMBL/GenBank/DDBJ databases">
        <title>Genome sequencing of Aspergillus luchuensis NBRC 4314.</title>
        <authorList>
            <person name="Yamada O."/>
        </authorList>
    </citation>
    <scope>NUCLEOTIDE SEQUENCE [LARGE SCALE GENOMIC DNA]</scope>
    <source>
        <strain evidence="4">RIB 2604</strain>
    </source>
</reference>
<feature type="region of interest" description="Disordered" evidence="1">
    <location>
        <begin position="18"/>
        <end position="105"/>
    </location>
</feature>
<feature type="compositionally biased region" description="Low complexity" evidence="1">
    <location>
        <begin position="70"/>
        <end position="83"/>
    </location>
</feature>
<organism evidence="3 4">
    <name type="scientific">Aspergillus kawachii</name>
    <name type="common">White koji mold</name>
    <name type="synonym">Aspergillus awamori var. kawachi</name>
    <dbReference type="NCBI Taxonomy" id="1069201"/>
    <lineage>
        <taxon>Eukaryota</taxon>
        <taxon>Fungi</taxon>
        <taxon>Dikarya</taxon>
        <taxon>Ascomycota</taxon>
        <taxon>Pezizomycotina</taxon>
        <taxon>Eurotiomycetes</taxon>
        <taxon>Eurotiomycetidae</taxon>
        <taxon>Eurotiales</taxon>
        <taxon>Aspergillaceae</taxon>
        <taxon>Aspergillus</taxon>
        <taxon>Aspergillus subgen. Circumdati</taxon>
    </lineage>
</organism>
<feature type="compositionally biased region" description="Polar residues" evidence="1">
    <location>
        <begin position="291"/>
        <end position="308"/>
    </location>
</feature>
<dbReference type="Pfam" id="PF10419">
    <property type="entry name" value="TFIIIC_sub6"/>
    <property type="match status" value="1"/>
</dbReference>
<evidence type="ECO:0000259" key="2">
    <source>
        <dbReference type="Pfam" id="PF10419"/>
    </source>
</evidence>
<reference evidence="3 4" key="1">
    <citation type="journal article" date="2016" name="DNA Res.">
        <title>Genome sequence of Aspergillus luchuensis NBRC 4314.</title>
        <authorList>
            <person name="Yamada O."/>
            <person name="Machida M."/>
            <person name="Hosoyama A."/>
            <person name="Goto M."/>
            <person name="Takahashi T."/>
            <person name="Futagami T."/>
            <person name="Yamagata Y."/>
            <person name="Takeuchi M."/>
            <person name="Kobayashi T."/>
            <person name="Koike H."/>
            <person name="Abe K."/>
            <person name="Asai K."/>
            <person name="Arita M."/>
            <person name="Fujita N."/>
            <person name="Fukuda K."/>
            <person name="Higa K."/>
            <person name="Horikawa H."/>
            <person name="Ishikawa T."/>
            <person name="Jinno K."/>
            <person name="Kato Y."/>
            <person name="Kirimura K."/>
            <person name="Mizutani O."/>
            <person name="Nakasone K."/>
            <person name="Sano M."/>
            <person name="Shiraishi Y."/>
            <person name="Tsukahara M."/>
            <person name="Gomi K."/>
        </authorList>
    </citation>
    <scope>NUCLEOTIDE SEQUENCE [LARGE SCALE GENOMIC DNA]</scope>
    <source>
        <strain evidence="3 4">RIB 2604</strain>
    </source>
</reference>
<evidence type="ECO:0000256" key="1">
    <source>
        <dbReference type="SAM" id="MobiDB-lite"/>
    </source>
</evidence>
<gene>
    <name evidence="3" type="ORF">RIB2604_01712500</name>
</gene>
<dbReference type="Proteomes" id="UP000075230">
    <property type="component" value="Unassembled WGS sequence"/>
</dbReference>
<feature type="region of interest" description="Disordered" evidence="1">
    <location>
        <begin position="147"/>
        <end position="170"/>
    </location>
</feature>
<comment type="caution">
    <text evidence="3">The sequence shown here is derived from an EMBL/GenBank/DDBJ whole genome shotgun (WGS) entry which is preliminary data.</text>
</comment>
<sequence>MALPTPLMLDPAMLADSSLVHPEDNDDSEYEYEYHPTETETVYLTLDLTSLHGPIRPPRRRQPQDPSALPTSSPSTPSQNQNQNHHDDQPDAALSSTEADPNNPSIADRVQILGLHTPNPIISYQNQIFSGTWADQIGTELLIARPEDASSSPPHDEEPSSFTSSSSPVIPLRHTPNYDLLAANSVKILGRKANLISSSSSNVYAADSAAAAEQSSDSTTTQGGGVIRKSAPQTNQARFLDRLASLKRSKGETDATFGSDRIVHKSQVTEADTSRALAWNIRCSDRDRPRSGSTTHAFVPPQNKTLNSGREKLACPALMGALSQDHHHPR</sequence>
<evidence type="ECO:0000313" key="4">
    <source>
        <dbReference type="Proteomes" id="UP000075230"/>
    </source>
</evidence>